<dbReference type="CDD" id="cd04660">
    <property type="entry name" value="nsLTP_like"/>
    <property type="match status" value="1"/>
</dbReference>
<accession>A0A6V7PAF9</accession>
<dbReference type="AlphaFoldDB" id="A0A6V7PAF9"/>
<dbReference type="Pfam" id="PF00234">
    <property type="entry name" value="Tryp_alpha_amyl"/>
    <property type="match status" value="1"/>
</dbReference>
<evidence type="ECO:0000259" key="3">
    <source>
        <dbReference type="Pfam" id="PF00234"/>
    </source>
</evidence>
<feature type="compositionally biased region" description="Pro residues" evidence="1">
    <location>
        <begin position="221"/>
        <end position="232"/>
    </location>
</feature>
<feature type="domain" description="Bifunctional inhibitor/plant lipid transfer protein/seed storage helical" evidence="3">
    <location>
        <begin position="54"/>
        <end position="126"/>
    </location>
</feature>
<feature type="chain" id="PRO_5027787411" description="Bifunctional inhibitor/plant lipid transfer protein/seed storage helical domain-containing protein" evidence="2">
    <location>
        <begin position="20"/>
        <end position="232"/>
    </location>
</feature>
<dbReference type="InterPro" id="IPR036312">
    <property type="entry name" value="Bifun_inhib/LTP/seed_sf"/>
</dbReference>
<feature type="compositionally biased region" description="Basic residues" evidence="1">
    <location>
        <begin position="165"/>
        <end position="182"/>
    </location>
</feature>
<evidence type="ECO:0000313" key="4">
    <source>
        <dbReference type="EMBL" id="CAD1827832.1"/>
    </source>
</evidence>
<dbReference type="PROSITE" id="PS51257">
    <property type="entry name" value="PROKAR_LIPOPROTEIN"/>
    <property type="match status" value="1"/>
</dbReference>
<sequence>MVNIKIQFLLLALATFVMACLLSSHQAAAELDNDVKALTRIICCGDLIKLYRRCKEYVKKDGEEEDLKEDGEEEDPSEECCSEVQKADLPCICQYLPPIVERFIDMEKLANVAEKCERPLPSGTKCGSYTVPTFQLAKKKLPPPPPPKIQEERKVYPPPPPPRHQSFKRRGRYIRPHPRHKDSRGEEGISAPAPPPKIQEERKVYPPPPPPPKIQEEWRVAPPPPPRSPRSF</sequence>
<reference evidence="4" key="1">
    <citation type="submission" date="2020-07" db="EMBL/GenBank/DDBJ databases">
        <authorList>
            <person name="Lin J."/>
        </authorList>
    </citation>
    <scope>NUCLEOTIDE SEQUENCE</scope>
</reference>
<gene>
    <name evidence="4" type="ORF">CB5_LOCUS11043</name>
</gene>
<dbReference type="InterPro" id="IPR044741">
    <property type="entry name" value="NsLTP-like"/>
</dbReference>
<feature type="region of interest" description="Disordered" evidence="1">
    <location>
        <begin position="136"/>
        <end position="232"/>
    </location>
</feature>
<dbReference type="Gene3D" id="1.10.110.10">
    <property type="entry name" value="Plant lipid-transfer and hydrophobic proteins"/>
    <property type="match status" value="1"/>
</dbReference>
<keyword evidence="2" id="KW-0732">Signal</keyword>
<protein>
    <recommendedName>
        <fullName evidence="3">Bifunctional inhibitor/plant lipid transfer protein/seed storage helical domain-containing protein</fullName>
    </recommendedName>
</protein>
<organism evidence="4">
    <name type="scientific">Ananas comosus var. bracteatus</name>
    <name type="common">red pineapple</name>
    <dbReference type="NCBI Taxonomy" id="296719"/>
    <lineage>
        <taxon>Eukaryota</taxon>
        <taxon>Viridiplantae</taxon>
        <taxon>Streptophyta</taxon>
        <taxon>Embryophyta</taxon>
        <taxon>Tracheophyta</taxon>
        <taxon>Spermatophyta</taxon>
        <taxon>Magnoliopsida</taxon>
        <taxon>Liliopsida</taxon>
        <taxon>Poales</taxon>
        <taxon>Bromeliaceae</taxon>
        <taxon>Bromelioideae</taxon>
        <taxon>Ananas</taxon>
    </lineage>
</organism>
<name>A0A6V7PAF9_ANACO</name>
<dbReference type="PANTHER" id="PTHR33286:SF1">
    <property type="entry name" value="OS01G0800600 PROTEIN"/>
    <property type="match status" value="1"/>
</dbReference>
<evidence type="ECO:0000256" key="1">
    <source>
        <dbReference type="SAM" id="MobiDB-lite"/>
    </source>
</evidence>
<proteinExistence type="predicted"/>
<feature type="signal peptide" evidence="2">
    <location>
        <begin position="1"/>
        <end position="19"/>
    </location>
</feature>
<dbReference type="EMBL" id="LR862146">
    <property type="protein sequence ID" value="CAD1827832.1"/>
    <property type="molecule type" value="Genomic_DNA"/>
</dbReference>
<dbReference type="InterPro" id="IPR016140">
    <property type="entry name" value="Bifunc_inhib/LTP/seed_store"/>
</dbReference>
<evidence type="ECO:0000256" key="2">
    <source>
        <dbReference type="SAM" id="SignalP"/>
    </source>
</evidence>
<dbReference type="SUPFAM" id="SSF47699">
    <property type="entry name" value="Bifunctional inhibitor/lipid-transfer protein/seed storage 2S albumin"/>
    <property type="match status" value="1"/>
</dbReference>
<dbReference type="PANTHER" id="PTHR33286">
    <property type="entry name" value="BIFUNCTIONAL INHIBITOR/LIPID-TRANSFER PROTEIN/SEED STORAGE 2S ALBUMIN SUPERFAMILY PROTEIN"/>
    <property type="match status" value="1"/>
</dbReference>